<dbReference type="AlphaFoldDB" id="A0A5B2VR02"/>
<sequence length="932" mass="100796">MKRLLLLLAFVSCHCFLHAQSITFLFPEPGMPAENGIWKDTGINVTVTPFAPGQVTAVTAAAAGRQLSLRRVPNGSYTGRLSLQGVPGDTLTLLITARDTLQNTGDTAISFIYRPVNDPSISLRVDSLADSAVARPVWALHARCNTATGSGNIAVYNTAFPEQLIATGTDSIPSLDLSAYNGHKLGIRIVATDSIGRTAEKRLTVFIESSPYLTPYLTAKGAILDFRYNKALLADTVTGFPFLVDAANGQRTGPLIARAVDRTFPDAYVTPEGALFKVRSDTMTEWKNGQAIQQRANRLDVSGQYAAWFTDGNLIVKNLSTGDSTIGEISPDTIGFFNGNLDVGPNGLTALEISPFRTLSNVYTFHNGQFTNISQGPPDHSPLTDGTNVIYYKEDSGLPLYLYNGQTTTLLGTPGSSADGTFGGPFVDYQLNNRYAAFVKEGQINLMDTSGVVHQQGVFNYCPSCDNRVRIDLLNEKGELMVSIPDSGRYFISRSGQRKRVTNMPDRANEQEGKLSRSFFDNGQWYVLIGNTLFKVNTDTLPPNHISSFEKTVKPDSILAFTADDFTANFSGPGQLLSISFTSLPAHGVLKYFNSPLSPGAVINRANLAQLSYIPDAAFTGTDSIRWIASNGVDNTVDTAAIYIHVTDSITVVPVPQPVISGLHNSYCNAEGPAPVKILNLPVPDITVQVLLDSTTVLPVAADSTFTITPASLTPGKHTVTIAFSYDTAHKQLTRQFTITPAVTPDVTLSVNVNPIISDTIPVVITATNVTGGGKQPLYAFAWDAGFTDLLQIEGTANTATVTPAEFKLGDNWVYVRMQTSDACAATATATDSIRINKTNITAITDVDAPGKAIHIFPNPFRGDLYIRGLQPNRSYIISLYNVQGSLLYRQRTVNNTQAQLHVPVTGGRLYFLSVYDEQKKKTLGTEQLLGY</sequence>
<feature type="signal peptide" evidence="1">
    <location>
        <begin position="1"/>
        <end position="19"/>
    </location>
</feature>
<keyword evidence="3" id="KW-1185">Reference proteome</keyword>
<organism evidence="2 3">
    <name type="scientific">Chitinophaga agrisoli</name>
    <dbReference type="NCBI Taxonomy" id="2607653"/>
    <lineage>
        <taxon>Bacteria</taxon>
        <taxon>Pseudomonadati</taxon>
        <taxon>Bacteroidota</taxon>
        <taxon>Chitinophagia</taxon>
        <taxon>Chitinophagales</taxon>
        <taxon>Chitinophagaceae</taxon>
        <taxon>Chitinophaga</taxon>
    </lineage>
</organism>
<protein>
    <submittedName>
        <fullName evidence="2">T9SS type A sorting domain-containing protein</fullName>
    </submittedName>
</protein>
<comment type="caution">
    <text evidence="2">The sequence shown here is derived from an EMBL/GenBank/DDBJ whole genome shotgun (WGS) entry which is preliminary data.</text>
</comment>
<name>A0A5B2VR02_9BACT</name>
<proteinExistence type="predicted"/>
<reference evidence="2 3" key="1">
    <citation type="submission" date="2019-09" db="EMBL/GenBank/DDBJ databases">
        <title>Chitinophaga ginsengihumi sp. nov., isolated from soil of ginseng rhizosphere.</title>
        <authorList>
            <person name="Lee J."/>
        </authorList>
    </citation>
    <scope>NUCLEOTIDE SEQUENCE [LARGE SCALE GENOMIC DNA]</scope>
    <source>
        <strain evidence="2 3">BN140078</strain>
    </source>
</reference>
<dbReference type="RefSeq" id="WP_149841757.1">
    <property type="nucleotide sequence ID" value="NZ_VUOC01000004.1"/>
</dbReference>
<evidence type="ECO:0000313" key="2">
    <source>
        <dbReference type="EMBL" id="KAA2240579.1"/>
    </source>
</evidence>
<accession>A0A5B2VR02</accession>
<dbReference type="Proteomes" id="UP000324611">
    <property type="component" value="Unassembled WGS sequence"/>
</dbReference>
<keyword evidence="1" id="KW-0732">Signal</keyword>
<dbReference type="EMBL" id="VUOC01000004">
    <property type="protein sequence ID" value="KAA2240579.1"/>
    <property type="molecule type" value="Genomic_DNA"/>
</dbReference>
<gene>
    <name evidence="2" type="ORF">F0L74_30995</name>
</gene>
<reference evidence="2 3" key="2">
    <citation type="submission" date="2019-09" db="EMBL/GenBank/DDBJ databases">
        <authorList>
            <person name="Jin C."/>
        </authorList>
    </citation>
    <scope>NUCLEOTIDE SEQUENCE [LARGE SCALE GENOMIC DNA]</scope>
    <source>
        <strain evidence="2 3">BN140078</strain>
    </source>
</reference>
<evidence type="ECO:0000256" key="1">
    <source>
        <dbReference type="SAM" id="SignalP"/>
    </source>
</evidence>
<evidence type="ECO:0000313" key="3">
    <source>
        <dbReference type="Proteomes" id="UP000324611"/>
    </source>
</evidence>
<feature type="chain" id="PRO_5022936390" evidence="1">
    <location>
        <begin position="20"/>
        <end position="932"/>
    </location>
</feature>